<dbReference type="SUPFAM" id="SSF69593">
    <property type="entry name" value="Glycerol-3-phosphate (1)-acyltransferase"/>
    <property type="match status" value="1"/>
</dbReference>
<dbReference type="GO" id="GO:0004366">
    <property type="term" value="F:glycerol-3-phosphate O-acyltransferase activity"/>
    <property type="evidence" value="ECO:0007669"/>
    <property type="project" value="TreeGrafter"/>
</dbReference>
<dbReference type="PIRSF" id="PIRSF000437">
    <property type="entry name" value="GPAT_DHAPAT"/>
    <property type="match status" value="1"/>
</dbReference>
<evidence type="ECO:0000259" key="8">
    <source>
        <dbReference type="SMART" id="SM00563"/>
    </source>
</evidence>
<evidence type="ECO:0000256" key="6">
    <source>
        <dbReference type="ARBA" id="ARBA00025707"/>
    </source>
</evidence>
<dbReference type="InterPro" id="IPR022284">
    <property type="entry name" value="GPAT/DHAPAT"/>
</dbReference>
<proteinExistence type="evidence at transcript level"/>
<dbReference type="InterPro" id="IPR002123">
    <property type="entry name" value="Plipid/glycerol_acylTrfase"/>
</dbReference>
<evidence type="ECO:0000256" key="3">
    <source>
        <dbReference type="ARBA" id="ARBA00022679"/>
    </source>
</evidence>
<dbReference type="Pfam" id="PF01553">
    <property type="entry name" value="Acyltransferase"/>
    <property type="match status" value="1"/>
</dbReference>
<evidence type="ECO:0000256" key="7">
    <source>
        <dbReference type="PIRNR" id="PIRNR000437"/>
    </source>
</evidence>
<comment type="subcellular location">
    <subcellularLocation>
        <location evidence="1">Endomembrane system</location>
        <topology evidence="1">Peripheral membrane protein</topology>
    </subcellularLocation>
</comment>
<gene>
    <name evidence="9" type="primary">GNPAT</name>
</gene>
<name>A0A5J6SH83_POTMO</name>
<dbReference type="EMBL" id="MK545240">
    <property type="protein sequence ID" value="QFF91287.1"/>
    <property type="molecule type" value="mRNA"/>
</dbReference>
<keyword evidence="4" id="KW-0472">Membrane</keyword>
<dbReference type="GO" id="GO:0019432">
    <property type="term" value="P:triglyceride biosynthetic process"/>
    <property type="evidence" value="ECO:0007669"/>
    <property type="project" value="TreeGrafter"/>
</dbReference>
<dbReference type="PANTHER" id="PTHR12563">
    <property type="entry name" value="GLYCEROL-3-PHOSPHATE ACYLTRANSFERASE"/>
    <property type="match status" value="1"/>
</dbReference>
<sequence length="678" mass="76618">MPHMARITMAGSTVESLYSQKDTTLNKRGRFEDLMEERRQSSDLKYAMRCYTPVVYKDLVPRTPSALRSAVLKSDPVQYVIKQLAKETGESLDIISDEAADILEKMGHSLHLSVVRFFAFTLSKIFKALFQKVHVNEEGIQKLHQAIQEYPVVLLPSHRSYIDFLMLSYIMYTYDLSLPVIAAGMDFMGMKIVGEMLRMSGAFFIRRSFGGDRLYWAVFSEYVKTILRNGDAPVEFFVEGTRSRTGKSLIPKLGLLNIAIEPFLMGEVFDMYLIPISISYERILEESLYAHELLGVPKPKESTSGLLKARKILSENFGSIHVYFGQPVSVRSISTGIVRRSHYNLLPRHIPRKPSGDVYSFLDALGHRIVVLQQKNMVMSPWVLMATVVIQNLPGLTLSDLTRQTLWLKAIAETFGAFIDWPENVTPDKVIRSNLALHHNIVKTIKNQVMLCQEDTPAKFTVEKIFKHTVSVLMCASYRNQILHVFVRPALIAIAFQSTQSCRREDIYSCFSYLREVLSDEFIFSPGNNVKDFDEGLYLLMKSGAIQGSQADLYISEKGNATISFLSVMFTPFLEGYQVICKYLLHSEFTDDFTEKKFIAAFRIHAAELILAGAIKYNEVLSVDMQKNALAALSRLGAVEKFKTADGISCKINKQTLGRVVDMLVPKMPVKSAAIAKL</sequence>
<keyword evidence="5 7" id="KW-0012">Acyltransferase</keyword>
<evidence type="ECO:0000256" key="1">
    <source>
        <dbReference type="ARBA" id="ARBA00004184"/>
    </source>
</evidence>
<comment type="pathway">
    <text evidence="6">Phospholipid metabolism.</text>
</comment>
<accession>A0A5J6SH83</accession>
<evidence type="ECO:0000256" key="2">
    <source>
        <dbReference type="ARBA" id="ARBA00007937"/>
    </source>
</evidence>
<protein>
    <submittedName>
        <fullName evidence="9">Glyceronephosphate O-acyltransferase</fullName>
    </submittedName>
</protein>
<dbReference type="PANTHER" id="PTHR12563:SF17">
    <property type="entry name" value="DIHYDROXYACETONE PHOSPHATE ACYLTRANSFERASE"/>
    <property type="match status" value="1"/>
</dbReference>
<dbReference type="GO" id="GO:0012505">
    <property type="term" value="C:endomembrane system"/>
    <property type="evidence" value="ECO:0007669"/>
    <property type="project" value="UniProtKB-SubCell"/>
</dbReference>
<evidence type="ECO:0000256" key="4">
    <source>
        <dbReference type="ARBA" id="ARBA00023136"/>
    </source>
</evidence>
<dbReference type="GO" id="GO:0008654">
    <property type="term" value="P:phospholipid biosynthetic process"/>
    <property type="evidence" value="ECO:0007669"/>
    <property type="project" value="TreeGrafter"/>
</dbReference>
<dbReference type="Pfam" id="PF19277">
    <property type="entry name" value="GPAT_C"/>
    <property type="match status" value="1"/>
</dbReference>
<dbReference type="GO" id="GO:0031966">
    <property type="term" value="C:mitochondrial membrane"/>
    <property type="evidence" value="ECO:0007669"/>
    <property type="project" value="TreeGrafter"/>
</dbReference>
<dbReference type="InterPro" id="IPR045520">
    <property type="entry name" value="GPAT/DHAPAT_C"/>
</dbReference>
<evidence type="ECO:0000256" key="5">
    <source>
        <dbReference type="ARBA" id="ARBA00023315"/>
    </source>
</evidence>
<keyword evidence="3 7" id="KW-0808">Transferase</keyword>
<dbReference type="InterPro" id="IPR041728">
    <property type="entry name" value="GPAT/DHAPAT_LPLAT"/>
</dbReference>
<evidence type="ECO:0000313" key="9">
    <source>
        <dbReference type="EMBL" id="QFF91287.1"/>
    </source>
</evidence>
<dbReference type="GO" id="GO:0006631">
    <property type="term" value="P:fatty acid metabolic process"/>
    <property type="evidence" value="ECO:0007669"/>
    <property type="project" value="TreeGrafter"/>
</dbReference>
<reference evidence="9" key="1">
    <citation type="submission" date="2019-02" db="EMBL/GenBank/DDBJ databases">
        <authorList>
            <person name="Vechtova P."/>
            <person name="Dzyuba B."/>
            <person name="Dzyuba V."/>
            <person name="Silveira A.N."/>
            <person name="Silveira R.V."/>
            <person name="Fussy Z."/>
            <person name="Grubhoffer L."/>
            <person name="Rodina M."/>
            <person name="Sterba J."/>
        </authorList>
    </citation>
    <scope>NUCLEOTIDE SEQUENCE</scope>
</reference>
<feature type="domain" description="Phospholipid/glycerol acyltransferase" evidence="8">
    <location>
        <begin position="152"/>
        <end position="281"/>
    </location>
</feature>
<dbReference type="AlphaFoldDB" id="A0A5J6SH83"/>
<dbReference type="SMART" id="SM00563">
    <property type="entry name" value="PlsC"/>
    <property type="match status" value="1"/>
</dbReference>
<dbReference type="CDD" id="cd07993">
    <property type="entry name" value="LPLAT_DHAPAT-like"/>
    <property type="match status" value="1"/>
</dbReference>
<organism evidence="9">
    <name type="scientific">Potamotrygon motoro</name>
    <name type="common">Ocellate river stingray</name>
    <name type="synonym">Taeniura motoro</name>
    <dbReference type="NCBI Taxonomy" id="86373"/>
    <lineage>
        <taxon>Eukaryota</taxon>
        <taxon>Metazoa</taxon>
        <taxon>Chordata</taxon>
        <taxon>Craniata</taxon>
        <taxon>Vertebrata</taxon>
        <taxon>Chondrichthyes</taxon>
        <taxon>Elasmobranchii</taxon>
        <taxon>Batoidea</taxon>
        <taxon>Myliobatiformes</taxon>
        <taxon>Potamotrygonidae</taxon>
        <taxon>Potamotrygon</taxon>
    </lineage>
</organism>
<dbReference type="GO" id="GO:0016287">
    <property type="term" value="F:glycerone-phosphate O-acyltransferase activity"/>
    <property type="evidence" value="ECO:0007669"/>
    <property type="project" value="TreeGrafter"/>
</dbReference>
<comment type="similarity">
    <text evidence="2 7">Belongs to the GPAT/DAPAT family.</text>
</comment>
<dbReference type="GO" id="GO:0008611">
    <property type="term" value="P:ether lipid biosynthetic process"/>
    <property type="evidence" value="ECO:0007669"/>
    <property type="project" value="TreeGrafter"/>
</dbReference>
<dbReference type="GO" id="GO:0005778">
    <property type="term" value="C:peroxisomal membrane"/>
    <property type="evidence" value="ECO:0007669"/>
    <property type="project" value="TreeGrafter"/>
</dbReference>